<evidence type="ECO:0000313" key="1">
    <source>
        <dbReference type="EMBL" id="MFC3998309.1"/>
    </source>
</evidence>
<comment type="caution">
    <text evidence="1">The sequence shown here is derived from an EMBL/GenBank/DDBJ whole genome shotgun (WGS) entry which is preliminary data.</text>
</comment>
<evidence type="ECO:0008006" key="3">
    <source>
        <dbReference type="Google" id="ProtNLM"/>
    </source>
</evidence>
<evidence type="ECO:0000313" key="2">
    <source>
        <dbReference type="Proteomes" id="UP001595847"/>
    </source>
</evidence>
<dbReference type="Pfam" id="PF18844">
    <property type="entry name" value="baeRF_family2"/>
    <property type="match status" value="1"/>
</dbReference>
<sequence length="369" mass="38837">MELGFLEPLYRATGPVATVYLDTTRGASDAPHAISLRWRALREGLKDRGADEATLRALDGAVGGAAGVPGPQGEALFAAGGELVAAYTLSKPPAQDRASWWPVADPIELVADLDDALAYVFVAAGRSGADIHAYPEHGGPAQERHFNGATLHISRVRGGGRRQRRHRRRAEGVWSDDAAATAREVEKAVDEVGAGVVFLGGDERAAGLLRDHLSERTRRVLVEVRAGGRGGPGAMAELRSVVEQGLRETAVALRAGVVLDFLGDLEHPGLAVQGFADTAAALRSGGVGRLLLSADRRDEPTLWASTSDPLELARTRAELTEPEEALEAPASALLLRAAQATRSAFTLLPEQGDADNGAGALLRFSPVRG</sequence>
<dbReference type="InterPro" id="IPR040701">
    <property type="entry name" value="Bact_RF_family2"/>
</dbReference>
<accession>A0ABV8FSE1</accession>
<dbReference type="EMBL" id="JBHSBH010000013">
    <property type="protein sequence ID" value="MFC3998309.1"/>
    <property type="molecule type" value="Genomic_DNA"/>
</dbReference>
<organism evidence="1 2">
    <name type="scientific">Nocardiopsis sediminis</name>
    <dbReference type="NCBI Taxonomy" id="1778267"/>
    <lineage>
        <taxon>Bacteria</taxon>
        <taxon>Bacillati</taxon>
        <taxon>Actinomycetota</taxon>
        <taxon>Actinomycetes</taxon>
        <taxon>Streptosporangiales</taxon>
        <taxon>Nocardiopsidaceae</taxon>
        <taxon>Nocardiopsis</taxon>
    </lineage>
</organism>
<protein>
    <recommendedName>
        <fullName evidence="3">Peptide chain release factor 1</fullName>
    </recommendedName>
</protein>
<dbReference type="RefSeq" id="WP_378536054.1">
    <property type="nucleotide sequence ID" value="NZ_JBHSBH010000013.1"/>
</dbReference>
<dbReference type="Proteomes" id="UP001595847">
    <property type="component" value="Unassembled WGS sequence"/>
</dbReference>
<keyword evidence="2" id="KW-1185">Reference proteome</keyword>
<gene>
    <name evidence="1" type="ORF">ACFOVU_20455</name>
</gene>
<proteinExistence type="predicted"/>
<reference evidence="2" key="1">
    <citation type="journal article" date="2019" name="Int. J. Syst. Evol. Microbiol.">
        <title>The Global Catalogue of Microorganisms (GCM) 10K type strain sequencing project: providing services to taxonomists for standard genome sequencing and annotation.</title>
        <authorList>
            <consortium name="The Broad Institute Genomics Platform"/>
            <consortium name="The Broad Institute Genome Sequencing Center for Infectious Disease"/>
            <person name="Wu L."/>
            <person name="Ma J."/>
        </authorList>
    </citation>
    <scope>NUCLEOTIDE SEQUENCE [LARGE SCALE GENOMIC DNA]</scope>
    <source>
        <strain evidence="2">TBRC 1826</strain>
    </source>
</reference>
<name>A0ABV8FSE1_9ACTN</name>